<organism evidence="2 3">
    <name type="scientific">Bifidobacterium bifidum LMG 13195</name>
    <dbReference type="NCBI Taxonomy" id="1207542"/>
    <lineage>
        <taxon>Bacteria</taxon>
        <taxon>Bacillati</taxon>
        <taxon>Actinomycetota</taxon>
        <taxon>Actinomycetes</taxon>
        <taxon>Bifidobacteriales</taxon>
        <taxon>Bifidobacteriaceae</taxon>
        <taxon>Bifidobacterium</taxon>
    </lineage>
</organism>
<feature type="region of interest" description="Disordered" evidence="1">
    <location>
        <begin position="1"/>
        <end position="63"/>
    </location>
</feature>
<evidence type="ECO:0000313" key="2">
    <source>
        <dbReference type="EMBL" id="BBA48587.1"/>
    </source>
</evidence>
<feature type="compositionally biased region" description="Polar residues" evidence="1">
    <location>
        <begin position="14"/>
        <end position="26"/>
    </location>
</feature>
<evidence type="ECO:0000256" key="1">
    <source>
        <dbReference type="SAM" id="MobiDB-lite"/>
    </source>
</evidence>
<gene>
    <name evidence="2" type="ORF">BBJK_02353</name>
</gene>
<accession>A0A286TED9</accession>
<evidence type="ECO:0000313" key="3">
    <source>
        <dbReference type="Proteomes" id="UP000262177"/>
    </source>
</evidence>
<dbReference type="AlphaFoldDB" id="A0A286TED9"/>
<dbReference type="EMBL" id="AP018131">
    <property type="protein sequence ID" value="BBA48587.1"/>
    <property type="molecule type" value="Genomic_DNA"/>
</dbReference>
<name>A0A286TED9_BIFBI</name>
<protein>
    <submittedName>
        <fullName evidence="2">Uncharacterized protein</fullName>
    </submittedName>
</protein>
<reference evidence="2 3" key="1">
    <citation type="journal article" date="2017" name="Biosci. Biotechnol. Biochem.">
        <title>Identification and characterization of a sulfoglycosidase from Bifidobacterium bifidum implicated in mucin glycan utilization.</title>
        <authorList>
            <person name="Katoh T."/>
            <person name="Maeshibu T."/>
            <person name="Kikkawa K."/>
            <person name="Gotoh A."/>
            <person name="Tomabechi Y."/>
            <person name="Nakamura M."/>
            <person name="Liao W.-H."/>
            <person name="Yamaguchi M."/>
            <person name="Ashida H."/>
            <person name="Yamamoto K."/>
            <person name="Katayama T."/>
        </authorList>
    </citation>
    <scope>NUCLEOTIDE SEQUENCE [LARGE SCALE GENOMIC DNA]</scope>
    <source>
        <strain evidence="2 3">JCM 7004</strain>
    </source>
</reference>
<sequence>MITAIEGRYLQKLPSDSSASATNTSPRPHARHPVPLPRCLDGAADGVAGIGQLPGSGMDEDVG</sequence>
<dbReference type="Proteomes" id="UP000262177">
    <property type="component" value="Chromosome"/>
</dbReference>
<proteinExistence type="predicted"/>